<evidence type="ECO:0000259" key="2">
    <source>
        <dbReference type="PROSITE" id="PS50902"/>
    </source>
</evidence>
<dbReference type="GO" id="GO:0008033">
    <property type="term" value="P:tRNA processing"/>
    <property type="evidence" value="ECO:0007669"/>
    <property type="project" value="InterPro"/>
</dbReference>
<dbReference type="InterPro" id="IPR034556">
    <property type="entry name" value="tRNA_wybutosine-synthase"/>
</dbReference>
<evidence type="ECO:0000256" key="1">
    <source>
        <dbReference type="SAM" id="MobiDB-lite"/>
    </source>
</evidence>
<feature type="region of interest" description="Disordered" evidence="1">
    <location>
        <begin position="121"/>
        <end position="140"/>
    </location>
</feature>
<dbReference type="InterPro" id="IPR013785">
    <property type="entry name" value="Aldolase_TIM"/>
</dbReference>
<dbReference type="SUPFAM" id="SSF52218">
    <property type="entry name" value="Flavoproteins"/>
    <property type="match status" value="1"/>
</dbReference>
<protein>
    <submittedName>
        <fullName evidence="4">S-adenosyl-L-methionine-dependent tRNA 4-demethylwyosine synthase TYW1-like</fullName>
    </submittedName>
</protein>
<dbReference type="KEGG" id="osn:118761067"/>
<accession>A0A7E6EI16</accession>
<dbReference type="InterPro" id="IPR008254">
    <property type="entry name" value="Flavodoxin/NO_synth"/>
</dbReference>
<evidence type="ECO:0000313" key="3">
    <source>
        <dbReference type="Proteomes" id="UP000515154"/>
    </source>
</evidence>
<feature type="domain" description="Flavodoxin-like" evidence="2">
    <location>
        <begin position="1"/>
        <end position="103"/>
    </location>
</feature>
<evidence type="ECO:0000313" key="4">
    <source>
        <dbReference type="RefSeq" id="XP_036354615.1"/>
    </source>
</evidence>
<gene>
    <name evidence="4" type="primary">LOC118761067</name>
</gene>
<dbReference type="GO" id="GO:0051539">
    <property type="term" value="F:4 iron, 4 sulfur cluster binding"/>
    <property type="evidence" value="ECO:0007669"/>
    <property type="project" value="InterPro"/>
</dbReference>
<dbReference type="GO" id="GO:0010181">
    <property type="term" value="F:FMN binding"/>
    <property type="evidence" value="ECO:0007669"/>
    <property type="project" value="InterPro"/>
</dbReference>
<feature type="compositionally biased region" description="Basic and acidic residues" evidence="1">
    <location>
        <begin position="125"/>
        <end position="140"/>
    </location>
</feature>
<organism evidence="3 4">
    <name type="scientific">Octopus sinensis</name>
    <name type="common">East Asian common octopus</name>
    <dbReference type="NCBI Taxonomy" id="2607531"/>
    <lineage>
        <taxon>Eukaryota</taxon>
        <taxon>Metazoa</taxon>
        <taxon>Spiralia</taxon>
        <taxon>Lophotrochozoa</taxon>
        <taxon>Mollusca</taxon>
        <taxon>Cephalopoda</taxon>
        <taxon>Coleoidea</taxon>
        <taxon>Octopodiformes</taxon>
        <taxon>Octopoda</taxon>
        <taxon>Incirrata</taxon>
        <taxon>Octopodidae</taxon>
        <taxon>Octopus</taxon>
    </lineage>
</organism>
<keyword evidence="3" id="KW-1185">Reference proteome</keyword>
<dbReference type="Pfam" id="PF00258">
    <property type="entry name" value="Flavodoxin_1"/>
    <property type="match status" value="1"/>
</dbReference>
<dbReference type="PANTHER" id="PTHR13930">
    <property type="entry name" value="S-ADENOSYL-L-METHIONINE-DEPENDENT TRNA 4-DEMETHYLWYOSINE SYNTHASE"/>
    <property type="match status" value="1"/>
</dbReference>
<dbReference type="Proteomes" id="UP000515154">
    <property type="component" value="Unplaced"/>
</dbReference>
<sequence>MIVWFIPTYKETHVPPNASWFYKSLEDSAFDFRFPKDMFKNISFFVVGLGDSTYKNTFCHSSEQVDSWLSLLGLIRVCNLIKIDMADQVRSETSIGSFLDFLIKMSKNDFSPLIESKTISNQAKDSNHGQKRENLQESKGKDKKIVDIEDLGKIVDKPTPSGVKPEMMSAQIRQNLQKQGYKLVGSHSGVKLCRWTKAMLRGRGGCYKHSFYGIGSHQCMEATPSLACANKCVFCWRYLGCLSE</sequence>
<name>A0A7E6EI16_9MOLL</name>
<dbReference type="Gene3D" id="3.20.20.70">
    <property type="entry name" value="Aldolase class I"/>
    <property type="match status" value="1"/>
</dbReference>
<proteinExistence type="predicted"/>
<dbReference type="Gene3D" id="3.40.50.360">
    <property type="match status" value="1"/>
</dbReference>
<reference evidence="4" key="1">
    <citation type="submission" date="2025-08" db="UniProtKB">
        <authorList>
            <consortium name="RefSeq"/>
        </authorList>
    </citation>
    <scope>IDENTIFICATION</scope>
</reference>
<dbReference type="InterPro" id="IPR029039">
    <property type="entry name" value="Flavoprotein-like_sf"/>
</dbReference>
<dbReference type="RefSeq" id="XP_036354615.1">
    <property type="nucleotide sequence ID" value="XM_036498722.1"/>
</dbReference>
<dbReference type="PANTHER" id="PTHR13930:SF0">
    <property type="entry name" value="S-ADENOSYL-L-METHIONINE-DEPENDENT TRNA 4-DEMETHYLWYOSINE SYNTHASE TYW1-RELATED"/>
    <property type="match status" value="1"/>
</dbReference>
<dbReference type="PROSITE" id="PS50902">
    <property type="entry name" value="FLAVODOXIN_LIKE"/>
    <property type="match status" value="1"/>
</dbReference>
<dbReference type="AlphaFoldDB" id="A0A7E6EI16"/>